<dbReference type="Pfam" id="PF01636">
    <property type="entry name" value="APH"/>
    <property type="match status" value="1"/>
</dbReference>
<feature type="domain" description="Aminoglycoside phosphotransferase" evidence="1">
    <location>
        <begin position="91"/>
        <end position="237"/>
    </location>
</feature>
<dbReference type="InterPro" id="IPR011009">
    <property type="entry name" value="Kinase-like_dom_sf"/>
</dbReference>
<dbReference type="SUPFAM" id="SSF56112">
    <property type="entry name" value="Protein kinase-like (PK-like)"/>
    <property type="match status" value="1"/>
</dbReference>
<comment type="caution">
    <text evidence="2">The sequence shown here is derived from an EMBL/GenBank/DDBJ whole genome shotgun (WGS) entry which is preliminary data.</text>
</comment>
<name>A0A6I4W4B8_9BACL</name>
<proteinExistence type="predicted"/>
<dbReference type="RefSeq" id="WP_160802506.1">
    <property type="nucleotide sequence ID" value="NZ_WUUL01000012.1"/>
</dbReference>
<dbReference type="InterPro" id="IPR002575">
    <property type="entry name" value="Aminoglycoside_PTrfase"/>
</dbReference>
<evidence type="ECO:0000259" key="1">
    <source>
        <dbReference type="Pfam" id="PF01636"/>
    </source>
</evidence>
<dbReference type="GO" id="GO:0016740">
    <property type="term" value="F:transferase activity"/>
    <property type="evidence" value="ECO:0007669"/>
    <property type="project" value="UniProtKB-KW"/>
</dbReference>
<dbReference type="Proteomes" id="UP000430692">
    <property type="component" value="Unassembled WGS sequence"/>
</dbReference>
<dbReference type="Gene3D" id="3.90.1200.10">
    <property type="match status" value="1"/>
</dbReference>
<dbReference type="EMBL" id="WUUL01000012">
    <property type="protein sequence ID" value="MXQ55152.1"/>
    <property type="molecule type" value="Genomic_DNA"/>
</dbReference>
<evidence type="ECO:0000313" key="2">
    <source>
        <dbReference type="EMBL" id="MXQ55152.1"/>
    </source>
</evidence>
<keyword evidence="2" id="KW-0808">Transferase</keyword>
<organism evidence="2 3">
    <name type="scientific">Shimazuella alba</name>
    <dbReference type="NCBI Taxonomy" id="2690964"/>
    <lineage>
        <taxon>Bacteria</taxon>
        <taxon>Bacillati</taxon>
        <taxon>Bacillota</taxon>
        <taxon>Bacilli</taxon>
        <taxon>Bacillales</taxon>
        <taxon>Thermoactinomycetaceae</taxon>
        <taxon>Shimazuella</taxon>
    </lineage>
</organism>
<dbReference type="AlphaFoldDB" id="A0A6I4W4B8"/>
<accession>A0A6I4W4B8</accession>
<sequence>MDKFPSLEEIRSIYETNTNNKRHVTKVELISILPRLQDTILEYLVTYVQEGSIKKEAVIGKAYSQYEKGISSYHFLKFIWTNSFYDLQQFKVVRPIAFIPKQNFFLMSKAPGRKLEECLYDRTLDHIHIANQIAKWLTHMHNIPHTSFQVSTPKRTNPEINRYSHELIVLLPHKQSRVTSICQQLSKKLNSLLIDRAVLLHGDFHTRNIFLTPSQVVAIDFDHHFIGDPAWEIAYLICQIEISSYFKLGVFDAFSVMIQKIIATYLQANPFYDCDQFYDRLSFYRVCCYLESLHYELCVLKTGNQVIPEPFLHHCQTCLQGKSIL</sequence>
<gene>
    <name evidence="2" type="ORF">GSM42_15805</name>
</gene>
<evidence type="ECO:0000313" key="3">
    <source>
        <dbReference type="Proteomes" id="UP000430692"/>
    </source>
</evidence>
<protein>
    <submittedName>
        <fullName evidence="2">Phosphotransferase</fullName>
    </submittedName>
</protein>
<reference evidence="2 3" key="1">
    <citation type="submission" date="2019-12" db="EMBL/GenBank/DDBJ databases">
        <title>Whole-genome analyses of novel actinobacteria.</title>
        <authorList>
            <person name="Sahin N."/>
            <person name="Saygin H."/>
        </authorList>
    </citation>
    <scope>NUCLEOTIDE SEQUENCE [LARGE SCALE GENOMIC DNA]</scope>
    <source>
        <strain evidence="2 3">KC615</strain>
    </source>
</reference>
<keyword evidence="3" id="KW-1185">Reference proteome</keyword>